<dbReference type="EMBL" id="NIRI02000056">
    <property type="protein sequence ID" value="KAG5444438.1"/>
    <property type="molecule type" value="Genomic_DNA"/>
</dbReference>
<evidence type="ECO:0000313" key="2">
    <source>
        <dbReference type="EMBL" id="KAG5444438.1"/>
    </source>
</evidence>
<feature type="chain" id="PRO_5035837476" evidence="1">
    <location>
        <begin position="18"/>
        <end position="79"/>
    </location>
</feature>
<organism evidence="2 3">
    <name type="scientific">Clonorchis sinensis</name>
    <name type="common">Chinese liver fluke</name>
    <dbReference type="NCBI Taxonomy" id="79923"/>
    <lineage>
        <taxon>Eukaryota</taxon>
        <taxon>Metazoa</taxon>
        <taxon>Spiralia</taxon>
        <taxon>Lophotrochozoa</taxon>
        <taxon>Platyhelminthes</taxon>
        <taxon>Trematoda</taxon>
        <taxon>Digenea</taxon>
        <taxon>Opisthorchiida</taxon>
        <taxon>Opisthorchiata</taxon>
        <taxon>Opisthorchiidae</taxon>
        <taxon>Clonorchis</taxon>
    </lineage>
</organism>
<reference evidence="2 3" key="1">
    <citation type="journal article" date="2018" name="Biotechnol. Adv.">
        <title>Improved genomic resources and new bioinformatic workflow for the carcinogenic parasite Clonorchis sinensis: Biotechnological implications.</title>
        <authorList>
            <person name="Wang D."/>
            <person name="Korhonen P.K."/>
            <person name="Gasser R.B."/>
            <person name="Young N.D."/>
        </authorList>
    </citation>
    <scope>NUCLEOTIDE SEQUENCE [LARGE SCALE GENOMIC DNA]</scope>
    <source>
        <strain evidence="2">Cs-k2</strain>
    </source>
</reference>
<accession>A0A8T1M643</accession>
<feature type="signal peptide" evidence="1">
    <location>
        <begin position="1"/>
        <end position="17"/>
    </location>
</feature>
<name>A0A8T1M643_CLOSI</name>
<dbReference type="AlphaFoldDB" id="A0A8T1M643"/>
<evidence type="ECO:0000256" key="1">
    <source>
        <dbReference type="SAM" id="SignalP"/>
    </source>
</evidence>
<dbReference type="Proteomes" id="UP000286415">
    <property type="component" value="Unassembled WGS sequence"/>
</dbReference>
<keyword evidence="1" id="KW-0732">Signal</keyword>
<sequence>MLSGYVLTFVWLIRLNSLTDDLTHSDLLEDEQPVNSYTLDVGSFRNRIEPVSQNARVVRVCRWSNLKLKVDCLAPLKFR</sequence>
<proteinExistence type="predicted"/>
<reference evidence="2 3" key="2">
    <citation type="journal article" date="2021" name="Genomics">
        <title>High-quality reference genome for Clonorchis sinensis.</title>
        <authorList>
            <person name="Young N.D."/>
            <person name="Stroehlein A.J."/>
            <person name="Kinkar L."/>
            <person name="Wang T."/>
            <person name="Sohn W.M."/>
            <person name="Chang B.C.H."/>
            <person name="Kaur P."/>
            <person name="Weisz D."/>
            <person name="Dudchenko O."/>
            <person name="Aiden E.L."/>
            <person name="Korhonen P.K."/>
            <person name="Gasser R.B."/>
        </authorList>
    </citation>
    <scope>NUCLEOTIDE SEQUENCE [LARGE SCALE GENOMIC DNA]</scope>
    <source>
        <strain evidence="2">Cs-k2</strain>
    </source>
</reference>
<protein>
    <submittedName>
        <fullName evidence="2">Uncharacterized protein</fullName>
    </submittedName>
</protein>
<gene>
    <name evidence="2" type="ORF">CSKR_203007</name>
</gene>
<evidence type="ECO:0000313" key="3">
    <source>
        <dbReference type="Proteomes" id="UP000286415"/>
    </source>
</evidence>
<keyword evidence="3" id="KW-1185">Reference proteome</keyword>
<comment type="caution">
    <text evidence="2">The sequence shown here is derived from an EMBL/GenBank/DDBJ whole genome shotgun (WGS) entry which is preliminary data.</text>
</comment>